<name>A0A0A2T4Z4_9GAMM</name>
<sequence length="1170" mass="135140">MKTIINPQRFANAVEYTSANYFSQPYSISPIIDRWFNQLAIVELENGNLIHISGKDAFKYVNITVDGKIISNEDVQLAHRFHSQHSEHEKERVKIESSIEQLEKEITDNRENIVLEPIHRELEQKKQELEKHKKDKEKALEVYTAIVDRGVSSINIKQIEAESKSKVKNIVYRPNHGLAHSVRAAYSITTLHQYDLEHDSKTLALSEQDLEKLQLMMLFSVVGRKDETGWADTGNLQQGCDTYRNFRKKSGTEYLNYCLNHQLELYQNNKEEAYRDAITVELMGYTGIEDTLSRREPSTIETFVEYVIYKEKEQHKGSECSREEAIKLIKTGKYQLQTLFPNGPVRHLANAKAQMMNKAHGLELVRCYSLYPSKEGGSSCIGILHSKLYGTGFFSTLANPGFPTPHAIKHFDSFFKLMRNSFDLMALTGQKTTFGIPTLKEYEEKKQAILLKVKTIYEAAKDSSKLAELRQKAIDQNPNLEFYLDKTNLSRLTQQLIVVSIAEAFSQSPRLQYDKAMFEFQNLKSGDISHIDNRLNAIKVIQAMQAVTPYPGIEVNSPKPIISAVKHDRSRGIVKVIFDTQPQAQNFTETYAIMFHESPNIRLTDKGQYEIEVNRKDYKHLHHERLIEFKTVEVPQKTSREEALVSSDGEIEPLGMIKHSRALVRLVSTTALKNETFPDYNYLFNALNDPIHQRYSPKPRETAEAPIDVTKYRDPRNGQIIPRTVAKEPLPLRYQEPITEPVPFEDRIFDGWTVSRKKEKNTIYTKKMAYSLLPPHGKMIPFSGYSYTRTNYFPIGVISDVGQVDLHDQRYIWSQNMATVQRMWIRDLSVFTDKIYTLLKVQRDENNNPVRNPTGIITIDRSKLNLDKSSGALLRYIEEHLKEFTTKLDNKFAQPPDDFLKDCQMLVQQEWQIYKEHFHDNPNALHKINKMYQQALNRIELEATRKSSKYAITLRELIELQKKEKAAIAHNEILASNTKGAIRALYAPRDELFYRLNLALHTKYIKENHGYDVPLVIVSLDREPYYYSEDLIRRDLKEAYTRLRTGDFPYDKEEFTLYEVDKDGNPKLDVNGKPIKKLGMRGEELKEPKNQVYQQQVLLDLFKLGNPNLTSLDQLTKGQINSNKSLDDTIDRDIDSILDKIALLGGLSRERKYLESVLASSDTVTKEKAF</sequence>
<protein>
    <recommendedName>
        <fullName evidence="2">SidE PDE domain-containing protein</fullName>
    </recommendedName>
</protein>
<dbReference type="OrthoDB" id="5631765at2"/>
<dbReference type="Proteomes" id="UP000054422">
    <property type="component" value="Unassembled WGS sequence"/>
</dbReference>
<feature type="domain" description="SidE PDE" evidence="2">
    <location>
        <begin position="162"/>
        <end position="372"/>
    </location>
</feature>
<dbReference type="Pfam" id="PF12252">
    <property type="entry name" value="SidE_PDE"/>
    <property type="match status" value="1"/>
</dbReference>
<feature type="non-terminal residue" evidence="3">
    <location>
        <position position="1170"/>
    </location>
</feature>
<reference evidence="3 4" key="1">
    <citation type="submission" date="2014-05" db="EMBL/GenBank/DDBJ databases">
        <authorList>
            <person name="Rizzardi K."/>
            <person name="Winiecka-Krusnell J."/>
            <person name="Ramliden M."/>
            <person name="Alm E."/>
            <person name="Andersson S."/>
            <person name="Byfors S."/>
        </authorList>
    </citation>
    <scope>NUCLEOTIDE SEQUENCE [LARGE SCALE GENOMIC DNA]</scope>
    <source>
        <strain evidence="3 4">LEGN</strain>
    </source>
</reference>
<keyword evidence="4" id="KW-1185">Reference proteome</keyword>
<dbReference type="InterPro" id="IPR021014">
    <property type="entry name" value="SidE_PDE"/>
</dbReference>
<dbReference type="AlphaFoldDB" id="A0A0A2T4Z4"/>
<feature type="coiled-coil region" evidence="1">
    <location>
        <begin position="85"/>
        <end position="146"/>
    </location>
</feature>
<dbReference type="RefSeq" id="WP_035890937.1">
    <property type="nucleotide sequence ID" value="NZ_JNCF01000062.1"/>
</dbReference>
<keyword evidence="1" id="KW-0175">Coiled coil</keyword>
<organism evidence="3 4">
    <name type="scientific">Legionella norrlandica</name>
    <dbReference type="NCBI Taxonomy" id="1498499"/>
    <lineage>
        <taxon>Bacteria</taxon>
        <taxon>Pseudomonadati</taxon>
        <taxon>Pseudomonadota</taxon>
        <taxon>Gammaproteobacteria</taxon>
        <taxon>Legionellales</taxon>
        <taxon>Legionellaceae</taxon>
        <taxon>Legionella</taxon>
    </lineage>
</organism>
<dbReference type="STRING" id="1498499.EP47_09370"/>
<comment type="caution">
    <text evidence="3">The sequence shown here is derived from an EMBL/GenBank/DDBJ whole genome shotgun (WGS) entry which is preliminary data.</text>
</comment>
<evidence type="ECO:0000256" key="1">
    <source>
        <dbReference type="SAM" id="Coils"/>
    </source>
</evidence>
<evidence type="ECO:0000313" key="3">
    <source>
        <dbReference type="EMBL" id="KGP62488.1"/>
    </source>
</evidence>
<accession>A0A0A2T4Z4</accession>
<evidence type="ECO:0000259" key="2">
    <source>
        <dbReference type="Pfam" id="PF12252"/>
    </source>
</evidence>
<evidence type="ECO:0000313" key="4">
    <source>
        <dbReference type="Proteomes" id="UP000054422"/>
    </source>
</evidence>
<dbReference type="EMBL" id="JNCF01000062">
    <property type="protein sequence ID" value="KGP62488.1"/>
    <property type="molecule type" value="Genomic_DNA"/>
</dbReference>
<gene>
    <name evidence="3" type="ORF">EP47_09370</name>
</gene>
<proteinExistence type="predicted"/>